<dbReference type="Pfam" id="PF07956">
    <property type="entry name" value="DUF1690"/>
    <property type="match status" value="1"/>
</dbReference>
<evidence type="ECO:0000313" key="2">
    <source>
        <dbReference type="EMBL" id="RCH82425.1"/>
    </source>
</evidence>
<evidence type="ECO:0008006" key="4">
    <source>
        <dbReference type="Google" id="ProtNLM"/>
    </source>
</evidence>
<feature type="region of interest" description="Disordered" evidence="1">
    <location>
        <begin position="1"/>
        <end position="43"/>
    </location>
</feature>
<keyword evidence="3" id="KW-1185">Reference proteome</keyword>
<accession>A0A367IXK5</accession>
<dbReference type="InterPro" id="IPR012471">
    <property type="entry name" value="DUF1690"/>
</dbReference>
<dbReference type="OrthoDB" id="5544375at2759"/>
<evidence type="ECO:0000256" key="1">
    <source>
        <dbReference type="SAM" id="MobiDB-lite"/>
    </source>
</evidence>
<organism evidence="2 3">
    <name type="scientific">Rhizopus azygosporus</name>
    <name type="common">Rhizopus microsporus var. azygosporus</name>
    <dbReference type="NCBI Taxonomy" id="86630"/>
    <lineage>
        <taxon>Eukaryota</taxon>
        <taxon>Fungi</taxon>
        <taxon>Fungi incertae sedis</taxon>
        <taxon>Mucoromycota</taxon>
        <taxon>Mucoromycotina</taxon>
        <taxon>Mucoromycetes</taxon>
        <taxon>Mucorales</taxon>
        <taxon>Mucorineae</taxon>
        <taxon>Rhizopodaceae</taxon>
        <taxon>Rhizopus</taxon>
    </lineage>
</organism>
<protein>
    <recommendedName>
        <fullName evidence="4">MICOS complex subunit mic19</fullName>
    </recommendedName>
</protein>
<comment type="caution">
    <text evidence="2">The sequence shown here is derived from an EMBL/GenBank/DDBJ whole genome shotgun (WGS) entry which is preliminary data.</text>
</comment>
<dbReference type="AlphaFoldDB" id="A0A367IXK5"/>
<sequence>MGASQSKTAEPIIFYNQSPPLQPFSPLETQQEAPKQHVSAESKEKIEALVQKRVAEELNRLRQQQEQSNQQTYSELAKKNIENDYNSIAMKEDIEDMIAKMKRTPPADIPKDIAERQEALIVCYRNNQTRPLDCWAEVEEFKNVVAHEQRKFVANHQR</sequence>
<name>A0A367IXK5_RHIAZ</name>
<feature type="compositionally biased region" description="Basic and acidic residues" evidence="1">
    <location>
        <begin position="34"/>
        <end position="43"/>
    </location>
</feature>
<evidence type="ECO:0000313" key="3">
    <source>
        <dbReference type="Proteomes" id="UP000252139"/>
    </source>
</evidence>
<dbReference type="Proteomes" id="UP000252139">
    <property type="component" value="Unassembled WGS sequence"/>
</dbReference>
<gene>
    <name evidence="2" type="ORF">CU097_006363</name>
</gene>
<dbReference type="EMBL" id="PJQL01003018">
    <property type="protein sequence ID" value="RCH82425.1"/>
    <property type="molecule type" value="Genomic_DNA"/>
</dbReference>
<dbReference type="STRING" id="86630.A0A367IXK5"/>
<proteinExistence type="predicted"/>
<reference evidence="2 3" key="1">
    <citation type="journal article" date="2018" name="G3 (Bethesda)">
        <title>Phylogenetic and Phylogenomic Definition of Rhizopus Species.</title>
        <authorList>
            <person name="Gryganskyi A.P."/>
            <person name="Golan J."/>
            <person name="Dolatabadi S."/>
            <person name="Mondo S."/>
            <person name="Robb S."/>
            <person name="Idnurm A."/>
            <person name="Muszewska A."/>
            <person name="Steczkiewicz K."/>
            <person name="Masonjones S."/>
            <person name="Liao H.L."/>
            <person name="Gajdeczka M.T."/>
            <person name="Anike F."/>
            <person name="Vuek A."/>
            <person name="Anishchenko I.M."/>
            <person name="Voigt K."/>
            <person name="de Hoog G.S."/>
            <person name="Smith M.E."/>
            <person name="Heitman J."/>
            <person name="Vilgalys R."/>
            <person name="Stajich J.E."/>
        </authorList>
    </citation>
    <scope>NUCLEOTIDE SEQUENCE [LARGE SCALE GENOMIC DNA]</scope>
    <source>
        <strain evidence="2 3">CBS 357.93</strain>
    </source>
</reference>